<gene>
    <name evidence="3" type="ORF">M407DRAFT_244682</name>
</gene>
<dbReference type="HOGENOM" id="CLU_2074866_0_0_1"/>
<name>A0A0C3LQP9_9AGAM</name>
<keyword evidence="4" id="KW-1185">Reference proteome</keyword>
<evidence type="ECO:0000256" key="2">
    <source>
        <dbReference type="SAM" id="SignalP"/>
    </source>
</evidence>
<sequence>MLFFSNTKTRSHSESRGSSSSFTRFAILSLCFVACATTVNGAPVVEMRAKAPLPAIHHMRSVGATYLPPHTPAQRITTDGSDQASTNDPKEEDNCDDIMCKRIARSRISAPRRRRAHP</sequence>
<dbReference type="AlphaFoldDB" id="A0A0C3LQP9"/>
<reference evidence="3 4" key="1">
    <citation type="submission" date="2014-04" db="EMBL/GenBank/DDBJ databases">
        <authorList>
            <consortium name="DOE Joint Genome Institute"/>
            <person name="Kuo A."/>
            <person name="Girlanda M."/>
            <person name="Perotto S."/>
            <person name="Kohler A."/>
            <person name="Nagy L.G."/>
            <person name="Floudas D."/>
            <person name="Copeland A."/>
            <person name="Barry K.W."/>
            <person name="Cichocki N."/>
            <person name="Veneault-Fourrey C."/>
            <person name="LaButti K."/>
            <person name="Lindquist E.A."/>
            <person name="Lipzen A."/>
            <person name="Lundell T."/>
            <person name="Morin E."/>
            <person name="Murat C."/>
            <person name="Sun H."/>
            <person name="Tunlid A."/>
            <person name="Henrissat B."/>
            <person name="Grigoriev I.V."/>
            <person name="Hibbett D.S."/>
            <person name="Martin F."/>
            <person name="Nordberg H.P."/>
            <person name="Cantor M.N."/>
            <person name="Hua S.X."/>
        </authorList>
    </citation>
    <scope>NUCLEOTIDE SEQUENCE [LARGE SCALE GENOMIC DNA]</scope>
    <source>
        <strain evidence="3 4">MUT 4182</strain>
    </source>
</reference>
<proteinExistence type="predicted"/>
<evidence type="ECO:0000256" key="1">
    <source>
        <dbReference type="SAM" id="MobiDB-lite"/>
    </source>
</evidence>
<feature type="signal peptide" evidence="2">
    <location>
        <begin position="1"/>
        <end position="41"/>
    </location>
</feature>
<protein>
    <recommendedName>
        <fullName evidence="5">Secreted protein</fullName>
    </recommendedName>
</protein>
<evidence type="ECO:0000313" key="4">
    <source>
        <dbReference type="Proteomes" id="UP000054248"/>
    </source>
</evidence>
<organism evidence="3 4">
    <name type="scientific">Tulasnella calospora MUT 4182</name>
    <dbReference type="NCBI Taxonomy" id="1051891"/>
    <lineage>
        <taxon>Eukaryota</taxon>
        <taxon>Fungi</taxon>
        <taxon>Dikarya</taxon>
        <taxon>Basidiomycota</taxon>
        <taxon>Agaricomycotina</taxon>
        <taxon>Agaricomycetes</taxon>
        <taxon>Cantharellales</taxon>
        <taxon>Tulasnellaceae</taxon>
        <taxon>Tulasnella</taxon>
    </lineage>
</organism>
<feature type="compositionally biased region" description="Polar residues" evidence="1">
    <location>
        <begin position="74"/>
        <end position="87"/>
    </location>
</feature>
<dbReference type="EMBL" id="KN823077">
    <property type="protein sequence ID" value="KIO23752.1"/>
    <property type="molecule type" value="Genomic_DNA"/>
</dbReference>
<dbReference type="OrthoDB" id="3282588at2759"/>
<feature type="chain" id="PRO_5002166745" description="Secreted protein" evidence="2">
    <location>
        <begin position="42"/>
        <end position="118"/>
    </location>
</feature>
<feature type="region of interest" description="Disordered" evidence="1">
    <location>
        <begin position="64"/>
        <end position="96"/>
    </location>
</feature>
<dbReference type="Proteomes" id="UP000054248">
    <property type="component" value="Unassembled WGS sequence"/>
</dbReference>
<reference evidence="4" key="2">
    <citation type="submission" date="2015-01" db="EMBL/GenBank/DDBJ databases">
        <title>Evolutionary Origins and Diversification of the Mycorrhizal Mutualists.</title>
        <authorList>
            <consortium name="DOE Joint Genome Institute"/>
            <consortium name="Mycorrhizal Genomics Consortium"/>
            <person name="Kohler A."/>
            <person name="Kuo A."/>
            <person name="Nagy L.G."/>
            <person name="Floudas D."/>
            <person name="Copeland A."/>
            <person name="Barry K.W."/>
            <person name="Cichocki N."/>
            <person name="Veneault-Fourrey C."/>
            <person name="LaButti K."/>
            <person name="Lindquist E.A."/>
            <person name="Lipzen A."/>
            <person name="Lundell T."/>
            <person name="Morin E."/>
            <person name="Murat C."/>
            <person name="Riley R."/>
            <person name="Ohm R."/>
            <person name="Sun H."/>
            <person name="Tunlid A."/>
            <person name="Henrissat B."/>
            <person name="Grigoriev I.V."/>
            <person name="Hibbett D.S."/>
            <person name="Martin F."/>
        </authorList>
    </citation>
    <scope>NUCLEOTIDE SEQUENCE [LARGE SCALE GENOMIC DNA]</scope>
    <source>
        <strain evidence="4">MUT 4182</strain>
    </source>
</reference>
<accession>A0A0C3LQP9</accession>
<evidence type="ECO:0008006" key="5">
    <source>
        <dbReference type="Google" id="ProtNLM"/>
    </source>
</evidence>
<keyword evidence="2" id="KW-0732">Signal</keyword>
<evidence type="ECO:0000313" key="3">
    <source>
        <dbReference type="EMBL" id="KIO23752.1"/>
    </source>
</evidence>